<dbReference type="HOGENOM" id="CLU_014646_0_0_1"/>
<sequence>MIRDSSAAHAVARIHAAPSTSSQQICQIPLPSTAPLQIPALLRNLSFSHSRSHKRAPGSCVLATNAAAASAGVFPGGTRRASVRLPGLGLRLKAEDILEDGEEKKAVLDSAVAAGLNLVILEDGKEDSLRFYDAARIVMSIVRGRADVLIVERVDIAAAAGSNGVVLSDQGLPSVVARRMMQNAMPEAVVLPLVARRVTSYQSAEIATITEGADFLLLQCEQASSASAKALVEGICKRVKIPVFLEWARQEEDAVKLLKVGAGGIILDSLPAAAEVSSFVTDLASKVASSVYTKSGKGLSLNGEGAKSSSTAAAAVLSSIEQQAKLLIEEERPILTSAVEIIKEASPQMEEVGLLVDAVKQLEELFLLVVVGEFNSGKSSVINALLGDRFLKQGVLPTTNEITLLKYSDESYEERPARHPDGHLMRYLSAGLLKQMNLVDTPGTNVILQRQQRLTEEFVPRADLVLFVIGAERPLTESEASSHTSFPPISRFDVIRLLSGFFSTVEEVRRFVADNVRQLLNIEAAMIFPISARKALHAKVKAKQLESKNLERDPLWTASGFDKLEQYVLDFLGGSSDAGAERIRLKLETPIGIAAALLSAARKQVEADAENNEVDRKVLDEMEDQFTSYKQLLGTNVDLQVQRVITAVAEATARALKFVDKRLQVTSVDTASKYLLPRNETSSAGAATFEREIIGTALSDVKNAIEDHKLWVTLNTQRQLEKYVEIGKSRWPDTEVVTDSWSENVSFSGRSLTALDEFDVKAADLLLEQELREAVFSTFGSLGIAGASASFLTSVLPTTLEDLIALGLCSAGGLVSIFKLSSLREEIKRKVEQVAQSLSLKLEEEMKAELQESIQSIESSVLQFTAPYRSLVEKESTRIAAVQEKLVVIDKELQMLRKNIQNLGS</sequence>
<dbReference type="STRING" id="88036.D8SM44"/>
<dbReference type="GO" id="GO:0031969">
    <property type="term" value="C:chloroplast membrane"/>
    <property type="evidence" value="ECO:0000318"/>
    <property type="project" value="GO_Central"/>
</dbReference>
<dbReference type="InterPro" id="IPR036206">
    <property type="entry name" value="ThiamineP_synth_sf"/>
</dbReference>
<keyword evidence="1" id="KW-0175">Coiled coil</keyword>
<dbReference type="InterPro" id="IPR013785">
    <property type="entry name" value="Aldolase_TIM"/>
</dbReference>
<evidence type="ECO:0000256" key="1">
    <source>
        <dbReference type="SAM" id="Coils"/>
    </source>
</evidence>
<dbReference type="InterPro" id="IPR051943">
    <property type="entry name" value="TRAFAC_Dynamin-like_GTPase"/>
</dbReference>
<feature type="domain" description="Dynamin N-terminal" evidence="2">
    <location>
        <begin position="432"/>
        <end position="481"/>
    </location>
</feature>
<evidence type="ECO:0000259" key="2">
    <source>
        <dbReference type="Pfam" id="PF00350"/>
    </source>
</evidence>
<dbReference type="PANTHER" id="PTHR43681">
    <property type="entry name" value="TRANSMEMBRANE GTPASE FZO"/>
    <property type="match status" value="1"/>
</dbReference>
<dbReference type="InterPro" id="IPR045063">
    <property type="entry name" value="Dynamin_N"/>
</dbReference>
<dbReference type="Pfam" id="PF00350">
    <property type="entry name" value="Dynamin_N"/>
    <property type="match status" value="2"/>
</dbReference>
<feature type="domain" description="Dynamin N-terminal" evidence="2">
    <location>
        <begin position="368"/>
        <end position="414"/>
    </location>
</feature>
<proteinExistence type="predicted"/>
<dbReference type="KEGG" id="smo:SELMODRAFT_445893"/>
<dbReference type="GO" id="GO:0010027">
    <property type="term" value="P:thylakoid membrane organization"/>
    <property type="evidence" value="ECO:0000318"/>
    <property type="project" value="GO_Central"/>
</dbReference>
<dbReference type="PANTHER" id="PTHR43681:SF1">
    <property type="entry name" value="SARCALUMENIN"/>
    <property type="match status" value="1"/>
</dbReference>
<dbReference type="InParanoid" id="D8SM44"/>
<dbReference type="InterPro" id="IPR027417">
    <property type="entry name" value="P-loop_NTPase"/>
</dbReference>
<gene>
    <name evidence="3" type="ORF">SELMODRAFT_445893</name>
</gene>
<evidence type="ECO:0000313" key="4">
    <source>
        <dbReference type="Proteomes" id="UP000001514"/>
    </source>
</evidence>
<keyword evidence="4" id="KW-1185">Reference proteome</keyword>
<dbReference type="OMA" id="HRPCVTS"/>
<dbReference type="AlphaFoldDB" id="D8SM44"/>
<accession>D8SM44</accession>
<dbReference type="Proteomes" id="UP000001514">
    <property type="component" value="Unassembled WGS sequence"/>
</dbReference>
<reference evidence="3 4" key="1">
    <citation type="journal article" date="2011" name="Science">
        <title>The Selaginella genome identifies genetic changes associated with the evolution of vascular plants.</title>
        <authorList>
            <person name="Banks J.A."/>
            <person name="Nishiyama T."/>
            <person name="Hasebe M."/>
            <person name="Bowman J.L."/>
            <person name="Gribskov M."/>
            <person name="dePamphilis C."/>
            <person name="Albert V.A."/>
            <person name="Aono N."/>
            <person name="Aoyama T."/>
            <person name="Ambrose B.A."/>
            <person name="Ashton N.W."/>
            <person name="Axtell M.J."/>
            <person name="Barker E."/>
            <person name="Barker M.S."/>
            <person name="Bennetzen J.L."/>
            <person name="Bonawitz N.D."/>
            <person name="Chapple C."/>
            <person name="Cheng C."/>
            <person name="Correa L.G."/>
            <person name="Dacre M."/>
            <person name="DeBarry J."/>
            <person name="Dreyer I."/>
            <person name="Elias M."/>
            <person name="Engstrom E.M."/>
            <person name="Estelle M."/>
            <person name="Feng L."/>
            <person name="Finet C."/>
            <person name="Floyd S.K."/>
            <person name="Frommer W.B."/>
            <person name="Fujita T."/>
            <person name="Gramzow L."/>
            <person name="Gutensohn M."/>
            <person name="Harholt J."/>
            <person name="Hattori M."/>
            <person name="Heyl A."/>
            <person name="Hirai T."/>
            <person name="Hiwatashi Y."/>
            <person name="Ishikawa M."/>
            <person name="Iwata M."/>
            <person name="Karol K.G."/>
            <person name="Koehler B."/>
            <person name="Kolukisaoglu U."/>
            <person name="Kubo M."/>
            <person name="Kurata T."/>
            <person name="Lalonde S."/>
            <person name="Li K."/>
            <person name="Li Y."/>
            <person name="Litt A."/>
            <person name="Lyons E."/>
            <person name="Manning G."/>
            <person name="Maruyama T."/>
            <person name="Michael T.P."/>
            <person name="Mikami K."/>
            <person name="Miyazaki S."/>
            <person name="Morinaga S."/>
            <person name="Murata T."/>
            <person name="Mueller-Roeber B."/>
            <person name="Nelson D.R."/>
            <person name="Obara M."/>
            <person name="Oguri Y."/>
            <person name="Olmstead R.G."/>
            <person name="Onodera N."/>
            <person name="Petersen B.L."/>
            <person name="Pils B."/>
            <person name="Prigge M."/>
            <person name="Rensing S.A."/>
            <person name="Riano-Pachon D.M."/>
            <person name="Roberts A.W."/>
            <person name="Sato Y."/>
            <person name="Scheller H.V."/>
            <person name="Schulz B."/>
            <person name="Schulz C."/>
            <person name="Shakirov E.V."/>
            <person name="Shibagaki N."/>
            <person name="Shinohara N."/>
            <person name="Shippen D.E."/>
            <person name="Soerensen I."/>
            <person name="Sotooka R."/>
            <person name="Sugimoto N."/>
            <person name="Sugita M."/>
            <person name="Sumikawa N."/>
            <person name="Tanurdzic M."/>
            <person name="Theissen G."/>
            <person name="Ulvskov P."/>
            <person name="Wakazuki S."/>
            <person name="Weng J.K."/>
            <person name="Willats W.W."/>
            <person name="Wipf D."/>
            <person name="Wolf P.G."/>
            <person name="Yang L."/>
            <person name="Zimmer A.D."/>
            <person name="Zhu Q."/>
            <person name="Mitros T."/>
            <person name="Hellsten U."/>
            <person name="Loque D."/>
            <person name="Otillar R."/>
            <person name="Salamov A."/>
            <person name="Schmutz J."/>
            <person name="Shapiro H."/>
            <person name="Lindquist E."/>
            <person name="Lucas S."/>
            <person name="Rokhsar D."/>
            <person name="Grigoriev I.V."/>
        </authorList>
    </citation>
    <scope>NUCLEOTIDE SEQUENCE [LARGE SCALE GENOMIC DNA]</scope>
</reference>
<feature type="coiled-coil region" evidence="1">
    <location>
        <begin position="840"/>
        <end position="899"/>
    </location>
</feature>
<dbReference type="Gene3D" id="3.40.50.300">
    <property type="entry name" value="P-loop containing nucleotide triphosphate hydrolases"/>
    <property type="match status" value="1"/>
</dbReference>
<protein>
    <recommendedName>
        <fullName evidence="2">Dynamin N-terminal domain-containing protein</fullName>
    </recommendedName>
</protein>
<dbReference type="EMBL" id="GL377627">
    <property type="protein sequence ID" value="EFJ14423.1"/>
    <property type="molecule type" value="Genomic_DNA"/>
</dbReference>
<dbReference type="Gramene" id="EFJ14423">
    <property type="protein sequence ID" value="EFJ14423"/>
    <property type="gene ID" value="SELMODRAFT_445893"/>
</dbReference>
<evidence type="ECO:0000313" key="3">
    <source>
        <dbReference type="EMBL" id="EFJ14423.1"/>
    </source>
</evidence>
<dbReference type="CDD" id="cd09912">
    <property type="entry name" value="DLP_2"/>
    <property type="match status" value="1"/>
</dbReference>
<dbReference type="SUPFAM" id="SSF52540">
    <property type="entry name" value="P-loop containing nucleoside triphosphate hydrolases"/>
    <property type="match status" value="1"/>
</dbReference>
<dbReference type="Gene3D" id="3.20.20.70">
    <property type="entry name" value="Aldolase class I"/>
    <property type="match status" value="1"/>
</dbReference>
<name>D8SM44_SELML</name>
<dbReference type="SUPFAM" id="SSF51391">
    <property type="entry name" value="Thiamin phosphate synthase"/>
    <property type="match status" value="1"/>
</dbReference>
<dbReference type="FunCoup" id="D8SM44">
    <property type="interactions" value="1492"/>
</dbReference>
<organism evidence="4">
    <name type="scientific">Selaginella moellendorffii</name>
    <name type="common">Spikemoss</name>
    <dbReference type="NCBI Taxonomy" id="88036"/>
    <lineage>
        <taxon>Eukaryota</taxon>
        <taxon>Viridiplantae</taxon>
        <taxon>Streptophyta</taxon>
        <taxon>Embryophyta</taxon>
        <taxon>Tracheophyta</taxon>
        <taxon>Lycopodiopsida</taxon>
        <taxon>Selaginellales</taxon>
        <taxon>Selaginellaceae</taxon>
        <taxon>Selaginella</taxon>
    </lineage>
</organism>
<dbReference type="eggNOG" id="KOG0448">
    <property type="taxonomic scope" value="Eukaryota"/>
</dbReference>